<dbReference type="InterPro" id="IPR050651">
    <property type="entry name" value="Plant_Cytochrome_P450_Monoox"/>
</dbReference>
<dbReference type="InterPro" id="IPR002401">
    <property type="entry name" value="Cyt_P450_E_grp-I"/>
</dbReference>
<dbReference type="GO" id="GO:0020037">
    <property type="term" value="F:heme binding"/>
    <property type="evidence" value="ECO:0007669"/>
    <property type="project" value="InterPro"/>
</dbReference>
<dbReference type="PRINTS" id="PR00385">
    <property type="entry name" value="P450"/>
</dbReference>
<reference evidence="10" key="2">
    <citation type="submission" date="2025-08" db="UniProtKB">
        <authorList>
            <consortium name="RefSeq"/>
        </authorList>
    </citation>
    <scope>IDENTIFICATION</scope>
    <source>
        <tissue evidence="10">Leaves</tissue>
    </source>
</reference>
<evidence type="ECO:0000256" key="2">
    <source>
        <dbReference type="ARBA" id="ARBA00022723"/>
    </source>
</evidence>
<name>A0A6P6UK54_COFAR</name>
<keyword evidence="2 6" id="KW-0479">Metal-binding</keyword>
<dbReference type="InterPro" id="IPR001128">
    <property type="entry name" value="Cyt_P450"/>
</dbReference>
<dbReference type="OrthoDB" id="2789670at2759"/>
<keyword evidence="3 7" id="KW-0560">Oxidoreductase</keyword>
<dbReference type="CDD" id="cd20654">
    <property type="entry name" value="CYP82"/>
    <property type="match status" value="1"/>
</dbReference>
<dbReference type="RefSeq" id="XP_027090904.2">
    <property type="nucleotide sequence ID" value="XM_027235103.2"/>
</dbReference>
<dbReference type="PROSITE" id="PS00086">
    <property type="entry name" value="CYTOCHROME_P450"/>
    <property type="match status" value="1"/>
</dbReference>
<keyword evidence="4 6" id="KW-0408">Iron</keyword>
<evidence type="ECO:0000256" key="3">
    <source>
        <dbReference type="ARBA" id="ARBA00023002"/>
    </source>
</evidence>
<accession>A0A6P6UK54</accession>
<dbReference type="GO" id="GO:0016705">
    <property type="term" value="F:oxidoreductase activity, acting on paired donors, with incorporation or reduction of molecular oxygen"/>
    <property type="evidence" value="ECO:0007669"/>
    <property type="project" value="InterPro"/>
</dbReference>
<evidence type="ECO:0000256" key="1">
    <source>
        <dbReference type="ARBA" id="ARBA00022617"/>
    </source>
</evidence>
<evidence type="ECO:0000313" key="10">
    <source>
        <dbReference type="RefSeq" id="XP_027090904.2"/>
    </source>
</evidence>
<keyword evidence="9" id="KW-1185">Reference proteome</keyword>
<dbReference type="PANTHER" id="PTHR47947">
    <property type="entry name" value="CYTOCHROME P450 82C3-RELATED"/>
    <property type="match status" value="1"/>
</dbReference>
<protein>
    <submittedName>
        <fullName evidence="10">Strychnine-10-hydroxylase</fullName>
    </submittedName>
</protein>
<organism evidence="9 10">
    <name type="scientific">Coffea arabica</name>
    <name type="common">Arabian coffee</name>
    <dbReference type="NCBI Taxonomy" id="13443"/>
    <lineage>
        <taxon>Eukaryota</taxon>
        <taxon>Viridiplantae</taxon>
        <taxon>Streptophyta</taxon>
        <taxon>Embryophyta</taxon>
        <taxon>Tracheophyta</taxon>
        <taxon>Spermatophyta</taxon>
        <taxon>Magnoliopsida</taxon>
        <taxon>eudicotyledons</taxon>
        <taxon>Gunneridae</taxon>
        <taxon>Pentapetalae</taxon>
        <taxon>asterids</taxon>
        <taxon>lamiids</taxon>
        <taxon>Gentianales</taxon>
        <taxon>Rubiaceae</taxon>
        <taxon>Ixoroideae</taxon>
        <taxon>Gardenieae complex</taxon>
        <taxon>Bertiereae - Coffeeae clade</taxon>
        <taxon>Coffeeae</taxon>
        <taxon>Coffea</taxon>
    </lineage>
</organism>
<comment type="similarity">
    <text evidence="7">Belongs to the cytochrome P450 family.</text>
</comment>
<evidence type="ECO:0000256" key="7">
    <source>
        <dbReference type="RuleBase" id="RU000461"/>
    </source>
</evidence>
<dbReference type="Pfam" id="PF00067">
    <property type="entry name" value="p450"/>
    <property type="match status" value="1"/>
</dbReference>
<dbReference type="Proteomes" id="UP001652660">
    <property type="component" value="Chromosome 10e"/>
</dbReference>
<reference evidence="9" key="1">
    <citation type="journal article" date="2025" name="Foods">
        <title>Unveiling the Microbial Signatures of Arabica Coffee Cherries: Insights into Ripeness Specific Diversity, Functional Traits, and Implications for Quality and Safety.</title>
        <authorList>
            <consortium name="RefSeq"/>
            <person name="Tenea G.N."/>
            <person name="Cifuentes V."/>
            <person name="Reyes P."/>
            <person name="Cevallos-Vallejos M."/>
        </authorList>
    </citation>
    <scope>NUCLEOTIDE SEQUENCE [LARGE SCALE GENOMIC DNA]</scope>
</reference>
<dbReference type="InterPro" id="IPR017972">
    <property type="entry name" value="Cyt_P450_CS"/>
</dbReference>
<dbReference type="PRINTS" id="PR00463">
    <property type="entry name" value="EP450I"/>
</dbReference>
<sequence length="535" mass="59771">MELLLLYPRAAAVGLLVLAFVLSFLLWRTANSKQAEVRPIKSRLPVEAGGAWPIIGHLHLLAGGSQLAHIILGGMADKYGPSFTLRLGVHRAVVVSSLEMAKELFTSQDTVVSQRPTSLAAKLLGYNYAMFGFVPYGPFWSEIRKIISQKLLSARRLELLKHVRVSETGISVKELYRESSKGRALVDMKRWFGDLTLNVIIRMIAGKRYFGGAIDVSEEKEARQCQKAARDFFHLVGIYVVADFVPFLGWLDLEGHEKKLKETAKEMDQIVEGWLKEHKRRKESGKGDGQQDFMDVMLSVTQGGQGEIMNLAGGYDADTIVKATCLNLMSGGSDTTAVMLTWALSLLLNNPQVLRKAREELDLHIGKDRRVTESDINNLVYLQAIVKETFRLYPASPLGVTRDFNEDCTFGGGNYHVPKGTRLIFNLWKLQRDPNIWPDDPSEYRPERFLSTHKDVEINGKQFELVPFGAGRRICPGLHFGIQMIHLVLADLLHAFDISKPSDEPVDMTESAGLTNAKATPLDVLIAPRLSPNLY</sequence>
<dbReference type="Gene3D" id="1.10.630.10">
    <property type="entry name" value="Cytochrome P450"/>
    <property type="match status" value="1"/>
</dbReference>
<keyword evidence="1 6" id="KW-0349">Heme</keyword>
<keyword evidence="8" id="KW-0472">Membrane</keyword>
<evidence type="ECO:0000313" key="9">
    <source>
        <dbReference type="Proteomes" id="UP001652660"/>
    </source>
</evidence>
<evidence type="ECO:0000256" key="6">
    <source>
        <dbReference type="PIRSR" id="PIRSR602401-1"/>
    </source>
</evidence>
<evidence type="ECO:0000256" key="5">
    <source>
        <dbReference type="ARBA" id="ARBA00023033"/>
    </source>
</evidence>
<dbReference type="AlphaFoldDB" id="A0A6P6UK54"/>
<dbReference type="InterPro" id="IPR036396">
    <property type="entry name" value="Cyt_P450_sf"/>
</dbReference>
<dbReference type="GO" id="GO:0004497">
    <property type="term" value="F:monooxygenase activity"/>
    <property type="evidence" value="ECO:0007669"/>
    <property type="project" value="UniProtKB-KW"/>
</dbReference>
<dbReference type="SUPFAM" id="SSF48264">
    <property type="entry name" value="Cytochrome P450"/>
    <property type="match status" value="1"/>
</dbReference>
<keyword evidence="5 7" id="KW-0503">Monooxygenase</keyword>
<evidence type="ECO:0000256" key="8">
    <source>
        <dbReference type="SAM" id="Phobius"/>
    </source>
</evidence>
<dbReference type="PANTHER" id="PTHR47947:SF39">
    <property type="entry name" value="CYTOCHROME P450"/>
    <property type="match status" value="1"/>
</dbReference>
<comment type="cofactor">
    <cofactor evidence="6">
        <name>heme</name>
        <dbReference type="ChEBI" id="CHEBI:30413"/>
    </cofactor>
</comment>
<proteinExistence type="inferred from homology"/>
<feature type="binding site" description="axial binding residue" evidence="6">
    <location>
        <position position="475"/>
    </location>
    <ligand>
        <name>heme</name>
        <dbReference type="ChEBI" id="CHEBI:30413"/>
    </ligand>
    <ligandPart>
        <name>Fe</name>
        <dbReference type="ChEBI" id="CHEBI:18248"/>
    </ligandPart>
</feature>
<dbReference type="GO" id="GO:0005506">
    <property type="term" value="F:iron ion binding"/>
    <property type="evidence" value="ECO:0007669"/>
    <property type="project" value="InterPro"/>
</dbReference>
<evidence type="ECO:0000256" key="4">
    <source>
        <dbReference type="ARBA" id="ARBA00023004"/>
    </source>
</evidence>
<feature type="transmembrane region" description="Helical" evidence="8">
    <location>
        <begin position="232"/>
        <end position="251"/>
    </location>
</feature>
<dbReference type="GeneID" id="113711873"/>
<feature type="transmembrane region" description="Helical" evidence="8">
    <location>
        <begin position="6"/>
        <end position="27"/>
    </location>
</feature>
<gene>
    <name evidence="10" type="primary">LOC113711873</name>
</gene>
<keyword evidence="8" id="KW-1133">Transmembrane helix</keyword>
<keyword evidence="8" id="KW-0812">Transmembrane</keyword>